<evidence type="ECO:0000313" key="2">
    <source>
        <dbReference type="Proteomes" id="UP000054870"/>
    </source>
</evidence>
<dbReference type="Proteomes" id="UP000054870">
    <property type="component" value="Unassembled WGS sequence"/>
</dbReference>
<evidence type="ECO:0000313" key="1">
    <source>
        <dbReference type="EMBL" id="SAK89914.1"/>
    </source>
</evidence>
<dbReference type="InterPro" id="IPR023214">
    <property type="entry name" value="HAD_sf"/>
</dbReference>
<protein>
    <submittedName>
        <fullName evidence="1">HAD family hydrolase</fullName>
    </submittedName>
</protein>
<dbReference type="PRINTS" id="PR00413">
    <property type="entry name" value="HADHALOGNASE"/>
</dbReference>
<keyword evidence="1" id="KW-0378">Hydrolase</keyword>
<dbReference type="NCBIfam" id="TIGR01509">
    <property type="entry name" value="HAD-SF-IA-v3"/>
    <property type="match status" value="1"/>
</dbReference>
<organism evidence="1 2">
    <name type="scientific">Caballeronia catudaia</name>
    <dbReference type="NCBI Taxonomy" id="1777136"/>
    <lineage>
        <taxon>Bacteria</taxon>
        <taxon>Pseudomonadati</taxon>
        <taxon>Pseudomonadota</taxon>
        <taxon>Betaproteobacteria</taxon>
        <taxon>Burkholderiales</taxon>
        <taxon>Burkholderiaceae</taxon>
        <taxon>Caballeronia</taxon>
    </lineage>
</organism>
<dbReference type="InterPro" id="IPR041492">
    <property type="entry name" value="HAD_2"/>
</dbReference>
<dbReference type="SFLD" id="SFLDS00003">
    <property type="entry name" value="Haloacid_Dehalogenase"/>
    <property type="match status" value="1"/>
</dbReference>
<name>A0A158D5F1_9BURK</name>
<sequence length="271" mass="29460">MRAADMCTRASKRKPVTRELAPTGALLRADRGTNNADAFSPLQKRLFIGGLMSRAAIFDVDGTLVDSVDLHALAWCEAFAHFGHDVSFDEARSQIGKGGDKLLPVFLSEAELREQGEQLQKWRGQHFKANYLTMVRPFSAVPDLLRKLRDQGTRLAVGSSAKKDELEMYLDIAGIADLLDITVSSEDVERSKPDPDVFETVLHKLCVEPSEAIVVGDSPYDAQAAKRAGLHTIGLLSGGFSEQSLRDAGCIAIYPGPAALLAKYDASPFRG</sequence>
<dbReference type="InterPro" id="IPR050155">
    <property type="entry name" value="HAD-like_hydrolase_sf"/>
</dbReference>
<dbReference type="PANTHER" id="PTHR43434:SF16">
    <property type="entry name" value="BLL8046 PROTEIN"/>
    <property type="match status" value="1"/>
</dbReference>
<dbReference type="SFLD" id="SFLDG01135">
    <property type="entry name" value="C1.5.6:_HAD__Beta-PGM__Phospha"/>
    <property type="match status" value="1"/>
</dbReference>
<proteinExistence type="predicted"/>
<dbReference type="Gene3D" id="3.40.50.1000">
    <property type="entry name" value="HAD superfamily/HAD-like"/>
    <property type="match status" value="1"/>
</dbReference>
<dbReference type="SUPFAM" id="SSF56784">
    <property type="entry name" value="HAD-like"/>
    <property type="match status" value="1"/>
</dbReference>
<gene>
    <name evidence="1" type="ORF">AWB75_06245</name>
</gene>
<comment type="caution">
    <text evidence="1">The sequence shown here is derived from an EMBL/GenBank/DDBJ whole genome shotgun (WGS) entry which is preliminary data.</text>
</comment>
<dbReference type="InterPro" id="IPR036412">
    <property type="entry name" value="HAD-like_sf"/>
</dbReference>
<dbReference type="InterPro" id="IPR006439">
    <property type="entry name" value="HAD-SF_hydro_IA"/>
</dbReference>
<dbReference type="Pfam" id="PF13419">
    <property type="entry name" value="HAD_2"/>
    <property type="match status" value="1"/>
</dbReference>
<accession>A0A158D5F1</accession>
<dbReference type="SFLD" id="SFLDG01129">
    <property type="entry name" value="C1.5:_HAD__Beta-PGM__Phosphata"/>
    <property type="match status" value="1"/>
</dbReference>
<dbReference type="EMBL" id="FCOF02000051">
    <property type="protein sequence ID" value="SAK89914.1"/>
    <property type="molecule type" value="Genomic_DNA"/>
</dbReference>
<dbReference type="GO" id="GO:0005829">
    <property type="term" value="C:cytosol"/>
    <property type="evidence" value="ECO:0007669"/>
    <property type="project" value="TreeGrafter"/>
</dbReference>
<dbReference type="GO" id="GO:0008967">
    <property type="term" value="F:phosphoglycolate phosphatase activity"/>
    <property type="evidence" value="ECO:0007669"/>
    <property type="project" value="TreeGrafter"/>
</dbReference>
<dbReference type="NCBIfam" id="TIGR01549">
    <property type="entry name" value="HAD-SF-IA-v1"/>
    <property type="match status" value="1"/>
</dbReference>
<dbReference type="GO" id="GO:0006281">
    <property type="term" value="P:DNA repair"/>
    <property type="evidence" value="ECO:0007669"/>
    <property type="project" value="TreeGrafter"/>
</dbReference>
<keyword evidence="2" id="KW-1185">Reference proteome</keyword>
<reference evidence="1" key="1">
    <citation type="submission" date="2016-01" db="EMBL/GenBank/DDBJ databases">
        <authorList>
            <person name="Peeters C."/>
        </authorList>
    </citation>
    <scope>NUCLEOTIDE SEQUENCE [LARGE SCALE GENOMIC DNA]</scope>
    <source>
        <strain evidence="1">LMG 29318</strain>
    </source>
</reference>
<dbReference type="AlphaFoldDB" id="A0A158D5F1"/>
<dbReference type="Gene3D" id="1.10.150.240">
    <property type="entry name" value="Putative phosphatase, domain 2"/>
    <property type="match status" value="1"/>
</dbReference>
<dbReference type="InterPro" id="IPR023198">
    <property type="entry name" value="PGP-like_dom2"/>
</dbReference>
<dbReference type="PANTHER" id="PTHR43434">
    <property type="entry name" value="PHOSPHOGLYCOLATE PHOSPHATASE"/>
    <property type="match status" value="1"/>
</dbReference>